<evidence type="ECO:0000313" key="2">
    <source>
        <dbReference type="EMBL" id="MEQ2252850.1"/>
    </source>
</evidence>
<comment type="caution">
    <text evidence="2">The sequence shown here is derived from an EMBL/GenBank/DDBJ whole genome shotgun (WGS) entry which is preliminary data.</text>
</comment>
<protein>
    <submittedName>
        <fullName evidence="2">Uncharacterized protein</fullName>
    </submittedName>
</protein>
<feature type="compositionally biased region" description="Polar residues" evidence="1">
    <location>
        <begin position="65"/>
        <end position="101"/>
    </location>
</feature>
<accession>A0ABV0V668</accession>
<keyword evidence="3" id="KW-1185">Reference proteome</keyword>
<reference evidence="2 3" key="1">
    <citation type="submission" date="2021-06" db="EMBL/GenBank/DDBJ databases">
        <authorList>
            <person name="Palmer J.M."/>
        </authorList>
    </citation>
    <scope>NUCLEOTIDE SEQUENCE [LARGE SCALE GENOMIC DNA]</scope>
    <source>
        <strain evidence="3">if_2019</strain>
        <tissue evidence="2">Muscle</tissue>
    </source>
</reference>
<gene>
    <name evidence="2" type="ORF">ILYODFUR_026066</name>
</gene>
<name>A0ABV0V668_9TELE</name>
<dbReference type="EMBL" id="JAHRIQ010095939">
    <property type="protein sequence ID" value="MEQ2252850.1"/>
    <property type="molecule type" value="Genomic_DNA"/>
</dbReference>
<organism evidence="2 3">
    <name type="scientific">Ilyodon furcidens</name>
    <name type="common">goldbreast splitfin</name>
    <dbReference type="NCBI Taxonomy" id="33524"/>
    <lineage>
        <taxon>Eukaryota</taxon>
        <taxon>Metazoa</taxon>
        <taxon>Chordata</taxon>
        <taxon>Craniata</taxon>
        <taxon>Vertebrata</taxon>
        <taxon>Euteleostomi</taxon>
        <taxon>Actinopterygii</taxon>
        <taxon>Neopterygii</taxon>
        <taxon>Teleostei</taxon>
        <taxon>Neoteleostei</taxon>
        <taxon>Acanthomorphata</taxon>
        <taxon>Ovalentaria</taxon>
        <taxon>Atherinomorphae</taxon>
        <taxon>Cyprinodontiformes</taxon>
        <taxon>Goodeidae</taxon>
        <taxon>Ilyodon</taxon>
    </lineage>
</organism>
<evidence type="ECO:0000256" key="1">
    <source>
        <dbReference type="SAM" id="MobiDB-lite"/>
    </source>
</evidence>
<feature type="region of interest" description="Disordered" evidence="1">
    <location>
        <begin position="62"/>
        <end position="101"/>
    </location>
</feature>
<dbReference type="Proteomes" id="UP001482620">
    <property type="component" value="Unassembled WGS sequence"/>
</dbReference>
<proteinExistence type="predicted"/>
<evidence type="ECO:0000313" key="3">
    <source>
        <dbReference type="Proteomes" id="UP001482620"/>
    </source>
</evidence>
<sequence>MWCYNPNQFKPAAPNTLQQVLSVGDPRWCQDVKKDRWDEDWVTWVDRSKEKTMEKMSQEAFNAVSAGQNQTDSSKEVIQSQRSTPSYNPSSKADLSSNINN</sequence>